<dbReference type="AlphaFoldDB" id="A0A1H7XEI9"/>
<dbReference type="Gene3D" id="2.60.120.10">
    <property type="entry name" value="Jelly Rolls"/>
    <property type="match status" value="1"/>
</dbReference>
<dbReference type="Proteomes" id="UP000199450">
    <property type="component" value="Unassembled WGS sequence"/>
</dbReference>
<dbReference type="STRING" id="295069.SAMN05421856_102384"/>
<reference evidence="3" key="1">
    <citation type="submission" date="2016-10" db="EMBL/GenBank/DDBJ databases">
        <authorList>
            <person name="Varghese N."/>
            <person name="Submissions S."/>
        </authorList>
    </citation>
    <scope>NUCLEOTIDE SEQUENCE [LARGE SCALE GENOMIC DNA]</scope>
    <source>
        <strain evidence="3">DSM 17453</strain>
    </source>
</reference>
<dbReference type="CDD" id="cd00038">
    <property type="entry name" value="CAP_ED"/>
    <property type="match status" value="1"/>
</dbReference>
<dbReference type="EMBL" id="FOBV01000002">
    <property type="protein sequence ID" value="SEM32044.1"/>
    <property type="molecule type" value="Genomic_DNA"/>
</dbReference>
<keyword evidence="3" id="KW-1185">Reference proteome</keyword>
<feature type="domain" description="Cyclic nucleotide-binding" evidence="1">
    <location>
        <begin position="28"/>
        <end position="129"/>
    </location>
</feature>
<dbReference type="GO" id="GO:0016301">
    <property type="term" value="F:kinase activity"/>
    <property type="evidence" value="ECO:0007669"/>
    <property type="project" value="UniProtKB-KW"/>
</dbReference>
<gene>
    <name evidence="2" type="ORF">SAMN05421856_102384</name>
</gene>
<dbReference type="RefSeq" id="WP_089999041.1">
    <property type="nucleotide sequence ID" value="NZ_FOBV01000002.1"/>
</dbReference>
<sequence length="192" mass="22352">MLRTNQSFLKYVQELYEQQVRKENIMIRQYAKEQRLFSQNENATKVMVIRDGITKCFFTEHNDKEYIVEFLGTGEIIGEIELIRQIACLCSIEAVTDVTVYAISIDYFSQLINNSLQLNNLLLDVFAKRIIDTSSRASYQQVYTIEHSLTKLLDLQSKQEISISKEDMASYLGVTVRSLNRTLKNICHKNIY</sequence>
<evidence type="ECO:0000313" key="2">
    <source>
        <dbReference type="EMBL" id="SEM32044.1"/>
    </source>
</evidence>
<keyword evidence="2" id="KW-0418">Kinase</keyword>
<dbReference type="GO" id="GO:0003700">
    <property type="term" value="F:DNA-binding transcription factor activity"/>
    <property type="evidence" value="ECO:0007669"/>
    <property type="project" value="TreeGrafter"/>
</dbReference>
<dbReference type="PROSITE" id="PS50042">
    <property type="entry name" value="CNMP_BINDING_3"/>
    <property type="match status" value="1"/>
</dbReference>
<name>A0A1H7XEI9_9FLAO</name>
<dbReference type="PANTHER" id="PTHR24567:SF26">
    <property type="entry name" value="REGULATORY PROTEIN YEIL"/>
    <property type="match status" value="1"/>
</dbReference>
<dbReference type="OrthoDB" id="5457083at2"/>
<dbReference type="InterPro" id="IPR050397">
    <property type="entry name" value="Env_Response_Regulators"/>
</dbReference>
<dbReference type="PANTHER" id="PTHR24567">
    <property type="entry name" value="CRP FAMILY TRANSCRIPTIONAL REGULATORY PROTEIN"/>
    <property type="match status" value="1"/>
</dbReference>
<dbReference type="SUPFAM" id="SSF51206">
    <property type="entry name" value="cAMP-binding domain-like"/>
    <property type="match status" value="1"/>
</dbReference>
<dbReference type="Pfam" id="PF00027">
    <property type="entry name" value="cNMP_binding"/>
    <property type="match status" value="1"/>
</dbReference>
<evidence type="ECO:0000259" key="1">
    <source>
        <dbReference type="PROSITE" id="PS50042"/>
    </source>
</evidence>
<accession>A0A1H7XEI9</accession>
<dbReference type="GO" id="GO:0005829">
    <property type="term" value="C:cytosol"/>
    <property type="evidence" value="ECO:0007669"/>
    <property type="project" value="TreeGrafter"/>
</dbReference>
<proteinExistence type="predicted"/>
<dbReference type="InterPro" id="IPR000595">
    <property type="entry name" value="cNMP-bd_dom"/>
</dbReference>
<dbReference type="InterPro" id="IPR018490">
    <property type="entry name" value="cNMP-bd_dom_sf"/>
</dbReference>
<keyword evidence="2" id="KW-0808">Transferase</keyword>
<evidence type="ECO:0000313" key="3">
    <source>
        <dbReference type="Proteomes" id="UP000199450"/>
    </source>
</evidence>
<dbReference type="InterPro" id="IPR014710">
    <property type="entry name" value="RmlC-like_jellyroll"/>
</dbReference>
<organism evidence="2 3">
    <name type="scientific">Chryseobacterium taichungense</name>
    <dbReference type="NCBI Taxonomy" id="295069"/>
    <lineage>
        <taxon>Bacteria</taxon>
        <taxon>Pseudomonadati</taxon>
        <taxon>Bacteroidota</taxon>
        <taxon>Flavobacteriia</taxon>
        <taxon>Flavobacteriales</taxon>
        <taxon>Weeksellaceae</taxon>
        <taxon>Chryseobacterium group</taxon>
        <taxon>Chryseobacterium</taxon>
    </lineage>
</organism>
<protein>
    <submittedName>
        <fullName evidence="2">cAMP-binding domain of CRP or a regulatory subunit of cAMP-dependent protein kinases</fullName>
    </submittedName>
</protein>